<keyword evidence="1 8" id="KW-0479">Metal-binding</keyword>
<dbReference type="FunFam" id="3.30.70.330:FF:000318">
    <property type="entry name" value="Zinc finger CCCH domain-containing protein 5"/>
    <property type="match status" value="1"/>
</dbReference>
<dbReference type="SMART" id="SM00356">
    <property type="entry name" value="ZnF_C3H1"/>
    <property type="match status" value="2"/>
</dbReference>
<feature type="compositionally biased region" description="Low complexity" evidence="9">
    <location>
        <begin position="508"/>
        <end position="527"/>
    </location>
</feature>
<dbReference type="Proteomes" id="UP000007879">
    <property type="component" value="Unassembled WGS sequence"/>
</dbReference>
<dbReference type="STRING" id="400682.A0A1X7V4Y8"/>
<dbReference type="PROSITE" id="PS50103">
    <property type="entry name" value="ZF_C3H1"/>
    <property type="match status" value="2"/>
</dbReference>
<evidence type="ECO:0000256" key="2">
    <source>
        <dbReference type="ARBA" id="ARBA00022737"/>
    </source>
</evidence>
<name>A0A1X7V4Y8_AMPQE</name>
<protein>
    <submittedName>
        <fullName evidence="12">Uncharacterized protein</fullName>
    </submittedName>
</protein>
<dbReference type="Pfam" id="PF00642">
    <property type="entry name" value="zf-CCCH"/>
    <property type="match status" value="2"/>
</dbReference>
<keyword evidence="3 8" id="KW-0863">Zinc-finger</keyword>
<proteinExistence type="predicted"/>
<dbReference type="InterPro" id="IPR000504">
    <property type="entry name" value="RRM_dom"/>
</dbReference>
<evidence type="ECO:0000256" key="5">
    <source>
        <dbReference type="ARBA" id="ARBA00022884"/>
    </source>
</evidence>
<dbReference type="EnsemblMetazoa" id="XM_019995086.1">
    <property type="protein sequence ID" value="XP_019850645.1"/>
    <property type="gene ID" value="LOC100632789"/>
</dbReference>
<dbReference type="InterPro" id="IPR003954">
    <property type="entry name" value="RRM_euk-type"/>
</dbReference>
<feature type="domain" description="C3H1-type" evidence="11">
    <location>
        <begin position="212"/>
        <end position="240"/>
    </location>
</feature>
<reference evidence="13" key="1">
    <citation type="journal article" date="2010" name="Nature">
        <title>The Amphimedon queenslandica genome and the evolution of animal complexity.</title>
        <authorList>
            <person name="Srivastava M."/>
            <person name="Simakov O."/>
            <person name="Chapman J."/>
            <person name="Fahey B."/>
            <person name="Gauthier M.E."/>
            <person name="Mitros T."/>
            <person name="Richards G.S."/>
            <person name="Conaco C."/>
            <person name="Dacre M."/>
            <person name="Hellsten U."/>
            <person name="Larroux C."/>
            <person name="Putnam N.H."/>
            <person name="Stanke M."/>
            <person name="Adamska M."/>
            <person name="Darling A."/>
            <person name="Degnan S.M."/>
            <person name="Oakley T.H."/>
            <person name="Plachetzki D.C."/>
            <person name="Zhai Y."/>
            <person name="Adamski M."/>
            <person name="Calcino A."/>
            <person name="Cummins S.F."/>
            <person name="Goodstein D.M."/>
            <person name="Harris C."/>
            <person name="Jackson D.J."/>
            <person name="Leys S.P."/>
            <person name="Shu S."/>
            <person name="Woodcroft B.J."/>
            <person name="Vervoort M."/>
            <person name="Kosik K.S."/>
            <person name="Manning G."/>
            <person name="Degnan B.M."/>
            <person name="Rokhsar D.S."/>
        </authorList>
    </citation>
    <scope>NUCLEOTIDE SEQUENCE [LARGE SCALE GENOMIC DNA]</scope>
</reference>
<feature type="compositionally biased region" description="Basic and acidic residues" evidence="9">
    <location>
        <begin position="189"/>
        <end position="198"/>
    </location>
</feature>
<feature type="domain" description="C3H1-type" evidence="11">
    <location>
        <begin position="352"/>
        <end position="381"/>
    </location>
</feature>
<dbReference type="EnsemblMetazoa" id="Aqu2.1.35041_001">
    <property type="protein sequence ID" value="Aqu2.1.35041_001"/>
    <property type="gene ID" value="Aqu2.1.35041"/>
</dbReference>
<dbReference type="Gene3D" id="3.30.70.330">
    <property type="match status" value="1"/>
</dbReference>
<feature type="compositionally biased region" description="Basic residues" evidence="9">
    <location>
        <begin position="471"/>
        <end position="505"/>
    </location>
</feature>
<dbReference type="InterPro" id="IPR035979">
    <property type="entry name" value="RBD_domain_sf"/>
</dbReference>
<feature type="compositionally biased region" description="Basic residues" evidence="9">
    <location>
        <begin position="439"/>
        <end position="453"/>
    </location>
</feature>
<evidence type="ECO:0000256" key="7">
    <source>
        <dbReference type="PROSITE-ProRule" id="PRU00176"/>
    </source>
</evidence>
<dbReference type="Pfam" id="PF00076">
    <property type="entry name" value="RRM_1"/>
    <property type="match status" value="1"/>
</dbReference>
<dbReference type="InParanoid" id="A0A1X7V4Y8"/>
<keyword evidence="6" id="KW-0238">DNA-binding</keyword>
<evidence type="ECO:0000259" key="11">
    <source>
        <dbReference type="PROSITE" id="PS50103"/>
    </source>
</evidence>
<dbReference type="eggNOG" id="KOG2202">
    <property type="taxonomic scope" value="Eukaryota"/>
</dbReference>
<feature type="domain" description="RRM" evidence="10">
    <location>
        <begin position="244"/>
        <end position="350"/>
    </location>
</feature>
<feature type="zinc finger region" description="C3H1-type" evidence="8">
    <location>
        <begin position="352"/>
        <end position="381"/>
    </location>
</feature>
<keyword evidence="4 8" id="KW-0862">Zinc</keyword>
<evidence type="ECO:0000256" key="3">
    <source>
        <dbReference type="ARBA" id="ARBA00022771"/>
    </source>
</evidence>
<dbReference type="GO" id="GO:0003723">
    <property type="term" value="F:RNA binding"/>
    <property type="evidence" value="ECO:0007669"/>
    <property type="project" value="UniProtKB-UniRule"/>
</dbReference>
<dbReference type="InterPro" id="IPR000571">
    <property type="entry name" value="Znf_CCCH"/>
</dbReference>
<evidence type="ECO:0000259" key="10">
    <source>
        <dbReference type="PROSITE" id="PS50102"/>
    </source>
</evidence>
<dbReference type="GO" id="GO:0000398">
    <property type="term" value="P:mRNA splicing, via spliceosome"/>
    <property type="evidence" value="ECO:0007669"/>
    <property type="project" value="InterPro"/>
</dbReference>
<evidence type="ECO:0000313" key="12">
    <source>
        <dbReference type="EnsemblMetazoa" id="Aqu2.1.35041_001"/>
    </source>
</evidence>
<keyword evidence="13" id="KW-1185">Reference proteome</keyword>
<dbReference type="OrthoDB" id="75923at2759"/>
<dbReference type="GO" id="GO:0089701">
    <property type="term" value="C:U2AF complex"/>
    <property type="evidence" value="ECO:0007669"/>
    <property type="project" value="InterPro"/>
</dbReference>
<evidence type="ECO:0000313" key="13">
    <source>
        <dbReference type="Proteomes" id="UP000007879"/>
    </source>
</evidence>
<feature type="compositionally biased region" description="Basic residues" evidence="9">
    <location>
        <begin position="398"/>
        <end position="410"/>
    </location>
</feature>
<dbReference type="AlphaFoldDB" id="A0A1X7V4Y8"/>
<dbReference type="KEGG" id="aqu:100632789"/>
<dbReference type="PANTHER" id="PTHR12620">
    <property type="entry name" value="U2 SNRNP AUXILIARY FACTOR, SMALL SUBUNIT"/>
    <property type="match status" value="1"/>
</dbReference>
<dbReference type="GO" id="GO:0003677">
    <property type="term" value="F:DNA binding"/>
    <property type="evidence" value="ECO:0007669"/>
    <property type="project" value="UniProtKB-KW"/>
</dbReference>
<dbReference type="PROSITE" id="PS50102">
    <property type="entry name" value="RRM"/>
    <property type="match status" value="1"/>
</dbReference>
<dbReference type="SMART" id="SM00361">
    <property type="entry name" value="RRM_1"/>
    <property type="match status" value="1"/>
</dbReference>
<feature type="compositionally biased region" description="Basic and acidic residues" evidence="9">
    <location>
        <begin position="531"/>
        <end position="543"/>
    </location>
</feature>
<evidence type="ECO:0000256" key="8">
    <source>
        <dbReference type="PROSITE-ProRule" id="PRU00723"/>
    </source>
</evidence>
<keyword evidence="2" id="KW-0677">Repeat</keyword>
<keyword evidence="5 7" id="KW-0694">RNA-binding</keyword>
<dbReference type="InterPro" id="IPR012677">
    <property type="entry name" value="Nucleotide-bd_a/b_plait_sf"/>
</dbReference>
<dbReference type="SUPFAM" id="SSF54928">
    <property type="entry name" value="RNA-binding domain, RBD"/>
    <property type="match status" value="1"/>
</dbReference>
<feature type="zinc finger region" description="C3H1-type" evidence="8">
    <location>
        <begin position="212"/>
        <end position="240"/>
    </location>
</feature>
<dbReference type="CDD" id="cd12540">
    <property type="entry name" value="RRM_U2AFBPL"/>
    <property type="match status" value="1"/>
</dbReference>
<evidence type="ECO:0000256" key="6">
    <source>
        <dbReference type="ARBA" id="ARBA00023125"/>
    </source>
</evidence>
<reference evidence="12" key="2">
    <citation type="submission" date="2017-05" db="UniProtKB">
        <authorList>
            <consortium name="EnsemblMetazoa"/>
        </authorList>
    </citation>
    <scope>IDENTIFICATION</scope>
</reference>
<evidence type="ECO:0000256" key="9">
    <source>
        <dbReference type="SAM" id="MobiDB-lite"/>
    </source>
</evidence>
<accession>A0A1X7V4Y8</accession>
<dbReference type="InterPro" id="IPR009145">
    <property type="entry name" value="U2AF_small"/>
</dbReference>
<gene>
    <name evidence="12" type="primary">100632789</name>
</gene>
<dbReference type="PRINTS" id="PR01848">
    <property type="entry name" value="U2AUXFACTOR"/>
</dbReference>
<evidence type="ECO:0000256" key="1">
    <source>
        <dbReference type="ARBA" id="ARBA00022723"/>
    </source>
</evidence>
<evidence type="ECO:0000256" key="4">
    <source>
        <dbReference type="ARBA" id="ARBA00022833"/>
    </source>
</evidence>
<organism evidence="12">
    <name type="scientific">Amphimedon queenslandica</name>
    <name type="common">Sponge</name>
    <dbReference type="NCBI Taxonomy" id="400682"/>
    <lineage>
        <taxon>Eukaryota</taxon>
        <taxon>Metazoa</taxon>
        <taxon>Porifera</taxon>
        <taxon>Demospongiae</taxon>
        <taxon>Heteroscleromorpha</taxon>
        <taxon>Haplosclerida</taxon>
        <taxon>Niphatidae</taxon>
        <taxon>Amphimedon</taxon>
    </lineage>
</organism>
<dbReference type="GO" id="GO:0008270">
    <property type="term" value="F:zinc ion binding"/>
    <property type="evidence" value="ECO:0007669"/>
    <property type="project" value="UniProtKB-KW"/>
</dbReference>
<feature type="region of interest" description="Disordered" evidence="9">
    <location>
        <begin position="188"/>
        <end position="212"/>
    </location>
</feature>
<sequence>MVLEIPKSEWITLSHKERRRLIKKEKRRRLRQKIAQDRAEAEEEFERLKLQPEYAEKLAEEERRVQKEEAERQLQYEAWLERDRKSHAEFCEKREKEEQKLREREERERMIREEWEALERKEKQAKENKEKAKSKKEELLEKALSEIDQTMQEQGNLLDVHMPWHNPYAPIDMAKVAKAMNLLDDDNEKTEKQGHGEENQEQPPQKDNYGTEKDKINCPFFIKTGACRYGDHCSRVHPIPNSSTTLIIRGMYNHVVLTQQLLDEHDEDVGLEMDDEDMLKDFKEFYQDVFPEFEKFGEVVQFKVSCNYESHLRGNLYVQYSTEEACAAAIKQFNGRYYAGKQLSCEYCPVEKWKTAICGEFLKQGSQCPKGKHCNFLHVFNNPDGKFNWNEDDGNNRRNSRRSGSPRRRYGGRDGGYRRYSRSPPNRRYYKRGSDSPRDRRRSSISPGSRRRRSPDFPSNRKRSPSDRRRSPVNRRGSRGHRSRSPRERRRSPSPYRRDRRGRRHSSSDYLSHGRSSSSYESDSDLSPVRKGSERDKKKESSSSRHHKKKHKKEKKRSSKKKHKRRESSTDSESD</sequence>
<feature type="compositionally biased region" description="Basic residues" evidence="9">
    <location>
        <begin position="544"/>
        <end position="566"/>
    </location>
</feature>
<feature type="region of interest" description="Disordered" evidence="9">
    <location>
        <begin position="387"/>
        <end position="575"/>
    </location>
</feature>
<feature type="region of interest" description="Disordered" evidence="9">
    <location>
        <begin position="117"/>
        <end position="136"/>
    </location>
</feature>